<dbReference type="InterPro" id="IPR057895">
    <property type="entry name" value="Mom"/>
</dbReference>
<dbReference type="AlphaFoldDB" id="F0SQP3"/>
<dbReference type="RefSeq" id="WP_013627802.1">
    <property type="nucleotide sequence ID" value="NC_015174.1"/>
</dbReference>
<protein>
    <submittedName>
        <fullName evidence="1">Phage DNA modification protein</fullName>
    </submittedName>
</protein>
<evidence type="ECO:0000313" key="1">
    <source>
        <dbReference type="EMBL" id="ADY59073.1"/>
    </source>
</evidence>
<accession>F0SQP3</accession>
<dbReference type="STRING" id="756272.Plabr_1461"/>
<organism evidence="1 2">
    <name type="scientific">Rubinisphaera brasiliensis (strain ATCC 49424 / DSM 5305 / JCM 21570 / IAM 15109 / NBRC 103401 / IFAM 1448)</name>
    <name type="common">Planctomyces brasiliensis</name>
    <dbReference type="NCBI Taxonomy" id="756272"/>
    <lineage>
        <taxon>Bacteria</taxon>
        <taxon>Pseudomonadati</taxon>
        <taxon>Planctomycetota</taxon>
        <taxon>Planctomycetia</taxon>
        <taxon>Planctomycetales</taxon>
        <taxon>Planctomycetaceae</taxon>
        <taxon>Rubinisphaera</taxon>
    </lineage>
</organism>
<name>F0SQP3_RUBBR</name>
<dbReference type="EMBL" id="CP002546">
    <property type="protein sequence ID" value="ADY59073.1"/>
    <property type="molecule type" value="Genomic_DNA"/>
</dbReference>
<evidence type="ECO:0000313" key="2">
    <source>
        <dbReference type="Proteomes" id="UP000006860"/>
    </source>
</evidence>
<dbReference type="KEGG" id="pbs:Plabr_1461"/>
<dbReference type="eggNOG" id="ENOG502Z99H">
    <property type="taxonomic scope" value="Bacteria"/>
</dbReference>
<proteinExistence type="predicted"/>
<gene>
    <name evidence="1" type="ordered locus">Plabr_1461</name>
</gene>
<reference evidence="2" key="1">
    <citation type="submission" date="2011-02" db="EMBL/GenBank/DDBJ databases">
        <title>The complete genome of Planctomyces brasiliensis DSM 5305.</title>
        <authorList>
            <person name="Lucas S."/>
            <person name="Copeland A."/>
            <person name="Lapidus A."/>
            <person name="Bruce D."/>
            <person name="Goodwin L."/>
            <person name="Pitluck S."/>
            <person name="Kyrpides N."/>
            <person name="Mavromatis K."/>
            <person name="Pagani I."/>
            <person name="Ivanova N."/>
            <person name="Ovchinnikova G."/>
            <person name="Lu M."/>
            <person name="Detter J.C."/>
            <person name="Han C."/>
            <person name="Land M."/>
            <person name="Hauser L."/>
            <person name="Markowitz V."/>
            <person name="Cheng J.-F."/>
            <person name="Hugenholtz P."/>
            <person name="Woyke T."/>
            <person name="Wu D."/>
            <person name="Tindall B."/>
            <person name="Pomrenke H.G."/>
            <person name="Brambilla E."/>
            <person name="Klenk H.-P."/>
            <person name="Eisen J.A."/>
        </authorList>
    </citation>
    <scope>NUCLEOTIDE SEQUENCE [LARGE SCALE GENOMIC DNA]</scope>
    <source>
        <strain evidence="2">ATCC 49424 / DSM 5305 / JCM 21570 / NBRC 103401 / IFAM 1448</strain>
    </source>
</reference>
<keyword evidence="2" id="KW-1185">Reference proteome</keyword>
<dbReference type="HOGENOM" id="CLU_1118653_0_0_0"/>
<sequence>MSAKDIRVEPISRQDADKIIKNLHYSGKVVKNSQLHFGIFLDGKCGGCLQFGPSLDKSKIIGLVKDTKWNGFLELNRAALADWLPKNSESRSISIASKLIQKHYPHIEWVVSFADGTLCGHGTIYQASNFWLTGITKNKNLAILPNGTTIHKMTCESNPTTPRPEAGGRSYYDITDGKYAWKKYVDVVGGEILEGFQFRYLKPLNNTVHHRLTVPIIPYSRIRELGGAMYRGLRQS</sequence>
<dbReference type="Proteomes" id="UP000006860">
    <property type="component" value="Chromosome"/>
</dbReference>
<dbReference type="Pfam" id="PF25680">
    <property type="entry name" value="Mom"/>
    <property type="match status" value="1"/>
</dbReference>